<feature type="non-terminal residue" evidence="8">
    <location>
        <position position="1"/>
    </location>
</feature>
<gene>
    <name evidence="8" type="ORF">S01H1_59180</name>
</gene>
<protein>
    <recommendedName>
        <fullName evidence="7">Type II secretion system protein GspF domain-containing protein</fullName>
    </recommendedName>
</protein>
<evidence type="ECO:0000256" key="2">
    <source>
        <dbReference type="ARBA" id="ARBA00022475"/>
    </source>
</evidence>
<feature type="domain" description="Type II secretion system protein GspF" evidence="7">
    <location>
        <begin position="170"/>
        <end position="253"/>
    </location>
</feature>
<dbReference type="PANTHER" id="PTHR35007">
    <property type="entry name" value="INTEGRAL MEMBRANE PROTEIN-RELATED"/>
    <property type="match status" value="1"/>
</dbReference>
<name>X0W3U9_9ZZZZ</name>
<comment type="subcellular location">
    <subcellularLocation>
        <location evidence="1">Cell membrane</location>
        <topology evidence="1">Multi-pass membrane protein</topology>
    </subcellularLocation>
</comment>
<evidence type="ECO:0000256" key="6">
    <source>
        <dbReference type="SAM" id="Phobius"/>
    </source>
</evidence>
<dbReference type="EMBL" id="BARS01038694">
    <property type="protein sequence ID" value="GAG25504.1"/>
    <property type="molecule type" value="Genomic_DNA"/>
</dbReference>
<keyword evidence="4 6" id="KW-1133">Transmembrane helix</keyword>
<keyword evidence="2" id="KW-1003">Cell membrane</keyword>
<dbReference type="GO" id="GO:0005886">
    <property type="term" value="C:plasma membrane"/>
    <property type="evidence" value="ECO:0007669"/>
    <property type="project" value="UniProtKB-SubCell"/>
</dbReference>
<feature type="transmembrane region" description="Helical" evidence="6">
    <location>
        <begin position="122"/>
        <end position="147"/>
    </location>
</feature>
<evidence type="ECO:0000256" key="4">
    <source>
        <dbReference type="ARBA" id="ARBA00022989"/>
    </source>
</evidence>
<dbReference type="Pfam" id="PF00482">
    <property type="entry name" value="T2SSF"/>
    <property type="match status" value="1"/>
</dbReference>
<proteinExistence type="predicted"/>
<evidence type="ECO:0000313" key="8">
    <source>
        <dbReference type="EMBL" id="GAG25504.1"/>
    </source>
</evidence>
<reference evidence="8" key="1">
    <citation type="journal article" date="2014" name="Front. Microbiol.">
        <title>High frequency of phylogenetically diverse reductive dehalogenase-homologous genes in deep subseafloor sedimentary metagenomes.</title>
        <authorList>
            <person name="Kawai M."/>
            <person name="Futagami T."/>
            <person name="Toyoda A."/>
            <person name="Takaki Y."/>
            <person name="Nishi S."/>
            <person name="Hori S."/>
            <person name="Arai W."/>
            <person name="Tsubouchi T."/>
            <person name="Morono Y."/>
            <person name="Uchiyama I."/>
            <person name="Ito T."/>
            <person name="Fujiyama A."/>
            <person name="Inagaki F."/>
            <person name="Takami H."/>
        </authorList>
    </citation>
    <scope>NUCLEOTIDE SEQUENCE</scope>
    <source>
        <strain evidence="8">Expedition CK06-06</strain>
    </source>
</reference>
<dbReference type="PANTHER" id="PTHR35007:SF2">
    <property type="entry name" value="PILUS ASSEMBLE PROTEIN"/>
    <property type="match status" value="1"/>
</dbReference>
<keyword evidence="3 6" id="KW-0812">Transmembrane</keyword>
<dbReference type="InterPro" id="IPR018076">
    <property type="entry name" value="T2SS_GspF_dom"/>
</dbReference>
<evidence type="ECO:0000256" key="3">
    <source>
        <dbReference type="ARBA" id="ARBA00022692"/>
    </source>
</evidence>
<evidence type="ECO:0000256" key="1">
    <source>
        <dbReference type="ARBA" id="ARBA00004651"/>
    </source>
</evidence>
<keyword evidence="5 6" id="KW-0472">Membrane</keyword>
<accession>X0W3U9</accession>
<organism evidence="8">
    <name type="scientific">marine sediment metagenome</name>
    <dbReference type="NCBI Taxonomy" id="412755"/>
    <lineage>
        <taxon>unclassified sequences</taxon>
        <taxon>metagenomes</taxon>
        <taxon>ecological metagenomes</taxon>
    </lineage>
</organism>
<evidence type="ECO:0000256" key="5">
    <source>
        <dbReference type="ARBA" id="ARBA00023136"/>
    </source>
</evidence>
<comment type="caution">
    <text evidence="8">The sequence shown here is derived from an EMBL/GenBank/DDBJ whole genome shotgun (WGS) entry which is preliminary data.</text>
</comment>
<feature type="non-terminal residue" evidence="8">
    <location>
        <position position="255"/>
    </location>
</feature>
<sequence>AAPSVEYGRMMSTSLAIAIAIAILAFLSVLCLFLALARSAVALRATALGGSTASNALTDSPVGGLIRTFAYLNDRPSLENYAARIERKLLEAGKPGGYITGQEFLAAAELCGSAASLMMLGLFALVGAFSLFVLVFALAIGALGLWIPHVWLNNSVEDRQRRISRQFPFFLDLAVMTMEAGSSLLETMDIYQRDNPDDALAEEIRILIGEVRMGKTESEAMESFRDRVGVADIKNAANALIQANQMGTPIGRVVR</sequence>
<dbReference type="AlphaFoldDB" id="X0W3U9"/>
<feature type="transmembrane region" description="Helical" evidence="6">
    <location>
        <begin position="15"/>
        <end position="36"/>
    </location>
</feature>
<evidence type="ECO:0000259" key="7">
    <source>
        <dbReference type="Pfam" id="PF00482"/>
    </source>
</evidence>